<reference evidence="5" key="1">
    <citation type="submission" date="2018-11" db="EMBL/GenBank/DDBJ databases">
        <authorList>
            <consortium name="Genoscope - CEA"/>
            <person name="William W."/>
        </authorList>
    </citation>
    <scope>NUCLEOTIDE SEQUENCE [LARGE SCALE GENOMIC DNA]</scope>
    <source>
        <strain evidence="5">T9AD</strain>
    </source>
</reference>
<organism evidence="5">
    <name type="scientific">Ectopseudomonas oleovorans</name>
    <name type="common">Pseudomonas oleovorans</name>
    <dbReference type="NCBI Taxonomy" id="301"/>
    <lineage>
        <taxon>Bacteria</taxon>
        <taxon>Pseudomonadati</taxon>
        <taxon>Pseudomonadota</taxon>
        <taxon>Gammaproteobacteria</taxon>
        <taxon>Pseudomonadales</taxon>
        <taxon>Pseudomonadaceae</taxon>
        <taxon>Ectopseudomonas</taxon>
    </lineage>
</organism>
<dbReference type="EMBL" id="LR130779">
    <property type="protein sequence ID" value="VDN63206.1"/>
    <property type="molecule type" value="Genomic_DNA"/>
</dbReference>
<dbReference type="AlphaFoldDB" id="A0A653B3I5"/>
<feature type="domain" description="Phosphomevalonate dehydratase small subunit-like" evidence="3">
    <location>
        <begin position="30"/>
        <end position="105"/>
    </location>
</feature>
<evidence type="ECO:0000259" key="4">
    <source>
        <dbReference type="Pfam" id="PF04412"/>
    </source>
</evidence>
<dbReference type="InterPro" id="IPR007506">
    <property type="entry name" value="PMDh-L-like_dom"/>
</dbReference>
<evidence type="ECO:0000256" key="2">
    <source>
        <dbReference type="ARBA" id="ARBA00023239"/>
    </source>
</evidence>
<dbReference type="GO" id="GO:0016829">
    <property type="term" value="F:lyase activity"/>
    <property type="evidence" value="ECO:0007669"/>
    <property type="project" value="UniProtKB-KW"/>
</dbReference>
<feature type="domain" description="Phosphomevalonate dehydratase large subunit-like" evidence="4">
    <location>
        <begin position="167"/>
        <end position="568"/>
    </location>
</feature>
<dbReference type="InterPro" id="IPR002840">
    <property type="entry name" value="PMDh-S-like_dom"/>
</dbReference>
<dbReference type="PIRSF" id="PIRSF036630">
    <property type="entry name" value="UCP036630"/>
    <property type="match status" value="1"/>
</dbReference>
<evidence type="ECO:0000313" key="5">
    <source>
        <dbReference type="EMBL" id="VDN63206.1"/>
    </source>
</evidence>
<dbReference type="SUPFAM" id="SSF52016">
    <property type="entry name" value="LeuD/IlvD-like"/>
    <property type="match status" value="1"/>
</dbReference>
<proteinExistence type="predicted"/>
<evidence type="ECO:0000256" key="1">
    <source>
        <dbReference type="ARBA" id="ARBA00023004"/>
    </source>
</evidence>
<dbReference type="PANTHER" id="PTHR36577:SF3">
    <property type="entry name" value="DUF521 DOMAIN PROTEIN (AFU_ORTHOLOGUE AFUA_6G00490)"/>
    <property type="match status" value="1"/>
</dbReference>
<gene>
    <name evidence="5" type="ORF">POT9AD_2231</name>
</gene>
<dbReference type="InterPro" id="IPR012047">
    <property type="entry name" value="AcnX"/>
</dbReference>
<keyword evidence="1" id="KW-0408">Iron</keyword>
<protein>
    <submittedName>
        <fullName evidence="5">Uncharacterized protein</fullName>
    </submittedName>
</protein>
<dbReference type="CDD" id="cd01356">
    <property type="entry name" value="AcnX_swivel"/>
    <property type="match status" value="1"/>
</dbReference>
<keyword evidence="2" id="KW-0456">Lyase</keyword>
<sequence length="592" mass="62060">MMTMPATTIDGRCLVAGRGQGPLLHATLGLSFWGGVDPSNGEVIDRHHPLSGQSLAGRVLAIPSGRGSCTGSSVLLELILSGPAPAALVLAEPDEILSLGALVAEHIFGIQLPVLCIGHAAFAQLSAHHGSFARVDGANLQLFAHAPDDGWQASPLEPVETQASTLELNAGDRALLAGEQGRAAQVAMQLLVRMAELQGASALLDISQAHIDGCIYTGSASLRFAQQLLDWGARVRVPTTLNAISVDQRQWRALGVDPTFGEPASRLGDVYMAMGAQLSFTCAPYLLDSAPTFGEQIVWAESNAVAYANSVIGARTLKYPDFLDICIALTGRAPRTGSHLDAGRQARLLLEVEAPAEADDSFWPLLGYHVGLLATVDIPVLAGLEHSQPSRDDLKAFSAAFATTSAAPMFHIVGITPEAPDVTRALAGQAPRRTLQVTLADLRSSWAELNSADSSEVSLVALGNPHASASELARLAELCAGRTRHPHTAVVVTCGRAVHDQASASGHVATLQAFGVRLLTDTCWCMLGEPVVPPDSRNLMTNSGKYAHYAPGLAGRQVHFGSLAACVDAACSGQNQGQLPAWLGQPQPQGTH</sequence>
<dbReference type="PANTHER" id="PTHR36577">
    <property type="entry name" value="DUF521 DOMAIN PROTEIN (AFU_ORTHOLOGUE AFUA_6G00490)"/>
    <property type="match status" value="1"/>
</dbReference>
<evidence type="ECO:0000259" key="3">
    <source>
        <dbReference type="Pfam" id="PF01989"/>
    </source>
</evidence>
<dbReference type="Pfam" id="PF01989">
    <property type="entry name" value="AcnX_swivel_put"/>
    <property type="match status" value="1"/>
</dbReference>
<dbReference type="Gene3D" id="3.50.30.10">
    <property type="entry name" value="Phosphohistidine domain"/>
    <property type="match status" value="1"/>
</dbReference>
<name>A0A653B3I5_ECTOL</name>
<accession>A0A653B3I5</accession>
<dbReference type="Pfam" id="PF04412">
    <property type="entry name" value="AcnX"/>
    <property type="match status" value="1"/>
</dbReference>
<dbReference type="CDD" id="cd01355">
    <property type="entry name" value="AcnX"/>
    <property type="match status" value="1"/>
</dbReference>